<dbReference type="EMBL" id="JBHRSV010000016">
    <property type="protein sequence ID" value="MFC2926314.1"/>
    <property type="molecule type" value="Genomic_DNA"/>
</dbReference>
<dbReference type="RefSeq" id="WP_343164626.1">
    <property type="nucleotide sequence ID" value="NZ_JBHRSV010000016.1"/>
</dbReference>
<dbReference type="PANTHER" id="PTHR33505:SF4">
    <property type="entry name" value="PROTEIN PREY, MITOCHONDRIAL"/>
    <property type="match status" value="1"/>
</dbReference>
<name>A0ABV6ZY63_9PROT</name>
<keyword evidence="3" id="KW-1185">Reference proteome</keyword>
<accession>A0ABV6ZY63</accession>
<evidence type="ECO:0000313" key="2">
    <source>
        <dbReference type="EMBL" id="MFC2926314.1"/>
    </source>
</evidence>
<dbReference type="Pfam" id="PF03966">
    <property type="entry name" value="Trm112p"/>
    <property type="match status" value="1"/>
</dbReference>
<comment type="caution">
    <text evidence="2">The sequence shown here is derived from an EMBL/GenBank/DDBJ whole genome shotgun (WGS) entry which is preliminary data.</text>
</comment>
<organism evidence="2 3">
    <name type="scientific">Hyphobacterium vulgare</name>
    <dbReference type="NCBI Taxonomy" id="1736751"/>
    <lineage>
        <taxon>Bacteria</taxon>
        <taxon>Pseudomonadati</taxon>
        <taxon>Pseudomonadota</taxon>
        <taxon>Alphaproteobacteria</taxon>
        <taxon>Maricaulales</taxon>
        <taxon>Maricaulaceae</taxon>
        <taxon>Hyphobacterium</taxon>
    </lineage>
</organism>
<gene>
    <name evidence="2" type="ORF">ACFOOR_09365</name>
</gene>
<comment type="similarity">
    <text evidence="1">Belongs to the UPF0434 family.</text>
</comment>
<proteinExistence type="inferred from homology"/>
<dbReference type="Proteomes" id="UP001595379">
    <property type="component" value="Unassembled WGS sequence"/>
</dbReference>
<evidence type="ECO:0000313" key="3">
    <source>
        <dbReference type="Proteomes" id="UP001595379"/>
    </source>
</evidence>
<dbReference type="HAMAP" id="MF_01187">
    <property type="entry name" value="UPF0434"/>
    <property type="match status" value="1"/>
</dbReference>
<reference evidence="3" key="1">
    <citation type="journal article" date="2019" name="Int. J. Syst. Evol. Microbiol.">
        <title>The Global Catalogue of Microorganisms (GCM) 10K type strain sequencing project: providing services to taxonomists for standard genome sequencing and annotation.</title>
        <authorList>
            <consortium name="The Broad Institute Genomics Platform"/>
            <consortium name="The Broad Institute Genome Sequencing Center for Infectious Disease"/>
            <person name="Wu L."/>
            <person name="Ma J."/>
        </authorList>
    </citation>
    <scope>NUCLEOTIDE SEQUENCE [LARGE SCALE GENOMIC DNA]</scope>
    <source>
        <strain evidence="3">KCTC 52487</strain>
    </source>
</reference>
<evidence type="ECO:0000256" key="1">
    <source>
        <dbReference type="HAMAP-Rule" id="MF_01187"/>
    </source>
</evidence>
<dbReference type="InterPro" id="IPR005651">
    <property type="entry name" value="Trm112-like"/>
</dbReference>
<protein>
    <recommendedName>
        <fullName evidence="1">UPF0434 protein ACFOOR_09365</fullName>
    </recommendedName>
</protein>
<dbReference type="PANTHER" id="PTHR33505">
    <property type="entry name" value="ZGC:162634"/>
    <property type="match status" value="1"/>
</dbReference>
<sequence length="75" mass="8364">MNDTQTPATTTQRDVDPALLEILVCPVTRGPLHYDRDRQELVSKSARLAYPIRDGVPIMLESEARELSDAEAKAK</sequence>
<dbReference type="Gene3D" id="2.20.25.10">
    <property type="match status" value="1"/>
</dbReference>
<dbReference type="SUPFAM" id="SSF158997">
    <property type="entry name" value="Trm112p-like"/>
    <property type="match status" value="1"/>
</dbReference>